<dbReference type="PANTHER" id="PTHR44688">
    <property type="entry name" value="DNA-BINDING TRANSCRIPTIONAL ACTIVATOR DEVR_DOSR"/>
    <property type="match status" value="1"/>
</dbReference>
<sequence>MTGSGVPTPQAAILADLAAQSASAPDAGAVVVTVVGESGSGKSHLLRAAYQQHRDAYGADRAFWAQALRWESPQPGAVIAQLLQRESATDAELLAALAGPAPTLVVIDDAHDGDADSQQRLISLLTHRRGLPVVLLRAVVSARDTLGLAVEQVVTPAGLTAAEAGQLAVRRGVVMHPLAAERLVEHTAGNPRAVLHLLAETPAGRWSRPDPPLSAPQSVIDEVAGRIAACPPAGRSLTQAIAVLRAVGPATPDEPGVAARLAGVQDLLAAVDEAVAAGLIRVEPGVRPDQVMPALPSPMHRAAVLAGVGLAEAGAAHRRAAELVADPLRRLQHLVAATPMADAFLADRLDALAAAHAARGEWSEAAELFAQSSRLTVDGLDRDRRLTRSVDALLAAGDAAAATALVPTVESLRETPLRDATLAYLAVLRGRAVEADMRLDRAWEIVNVHREAETAGMIAQRRVLDSLVRCQGDELVTWADTAISLAGEGAPAATEAAVIKGLGLAWSGQTQPARTLYAELTAGIRHGANAQRVAMGRGWLELALDDVDSARSSLETAVSMAQLGGSSRITQWALAWLARVQFATGEWDSALVSVARGRELAADSGIALVVPLMEWTAAQIYSLRGDWTSADRAVGRAQVSEGSYPMMQVPAMLARAARAEASADYGKVTEVLTSMVALAESAPGLAEPGFWPWVDPLANALVLEGRLEAADQLLTGYEGVARARGHRSVRARLGYARGRLLGAQGDLPAARRAFDEALDLLDGLPLRYDRARVTFAYGQTLRRAGKRRAADSMITRSRELHESLGATTYVARCDRELRAGGVAGVRGSSVGVDLTPQEEAVSTLVAQGMSNREVAAELYISAKTVQYHLTRIFAKLGLRSRTELAALLNARSGEGDAAPD</sequence>
<gene>
    <name evidence="5" type="ORF">GCM10022231_10760</name>
</gene>
<keyword evidence="3" id="KW-0804">Transcription</keyword>
<keyword evidence="1" id="KW-0805">Transcription regulation</keyword>
<dbReference type="Gene3D" id="3.40.50.300">
    <property type="entry name" value="P-loop containing nucleotide triphosphate hydrolases"/>
    <property type="match status" value="1"/>
</dbReference>
<evidence type="ECO:0000313" key="6">
    <source>
        <dbReference type="Proteomes" id="UP001418444"/>
    </source>
</evidence>
<dbReference type="RefSeq" id="WP_344781418.1">
    <property type="nucleotide sequence ID" value="NZ_BAAAZW010000003.1"/>
</dbReference>
<dbReference type="InterPro" id="IPR000792">
    <property type="entry name" value="Tscrpt_reg_LuxR_C"/>
</dbReference>
<evidence type="ECO:0000256" key="2">
    <source>
        <dbReference type="ARBA" id="ARBA00023125"/>
    </source>
</evidence>
<dbReference type="PROSITE" id="PS00622">
    <property type="entry name" value="HTH_LUXR_1"/>
    <property type="match status" value="1"/>
</dbReference>
<keyword evidence="2" id="KW-0238">DNA-binding</keyword>
<name>A0ABP7NU64_9ACTN</name>
<evidence type="ECO:0000313" key="5">
    <source>
        <dbReference type="EMBL" id="GAA3954250.1"/>
    </source>
</evidence>
<dbReference type="SUPFAM" id="SSF46894">
    <property type="entry name" value="C-terminal effector domain of the bipartite response regulators"/>
    <property type="match status" value="1"/>
</dbReference>
<dbReference type="EMBL" id="BAAAZW010000003">
    <property type="protein sequence ID" value="GAA3954250.1"/>
    <property type="molecule type" value="Genomic_DNA"/>
</dbReference>
<dbReference type="Pfam" id="PF13191">
    <property type="entry name" value="AAA_16"/>
    <property type="match status" value="1"/>
</dbReference>
<evidence type="ECO:0000259" key="4">
    <source>
        <dbReference type="PROSITE" id="PS50043"/>
    </source>
</evidence>
<dbReference type="CDD" id="cd06170">
    <property type="entry name" value="LuxR_C_like"/>
    <property type="match status" value="1"/>
</dbReference>
<evidence type="ECO:0000256" key="3">
    <source>
        <dbReference type="ARBA" id="ARBA00023163"/>
    </source>
</evidence>
<dbReference type="PANTHER" id="PTHR44688:SF16">
    <property type="entry name" value="DNA-BINDING TRANSCRIPTIONAL ACTIVATOR DEVR_DOSR"/>
    <property type="match status" value="1"/>
</dbReference>
<dbReference type="Proteomes" id="UP001418444">
    <property type="component" value="Unassembled WGS sequence"/>
</dbReference>
<organism evidence="5 6">
    <name type="scientific">Gordonia caeni</name>
    <dbReference type="NCBI Taxonomy" id="1007097"/>
    <lineage>
        <taxon>Bacteria</taxon>
        <taxon>Bacillati</taxon>
        <taxon>Actinomycetota</taxon>
        <taxon>Actinomycetes</taxon>
        <taxon>Mycobacteriales</taxon>
        <taxon>Gordoniaceae</taxon>
        <taxon>Gordonia</taxon>
    </lineage>
</organism>
<dbReference type="InterPro" id="IPR011990">
    <property type="entry name" value="TPR-like_helical_dom_sf"/>
</dbReference>
<accession>A0ABP7NU64</accession>
<dbReference type="PRINTS" id="PR00038">
    <property type="entry name" value="HTHLUXR"/>
</dbReference>
<dbReference type="InterPro" id="IPR041664">
    <property type="entry name" value="AAA_16"/>
</dbReference>
<dbReference type="Gene3D" id="1.25.40.10">
    <property type="entry name" value="Tetratricopeptide repeat domain"/>
    <property type="match status" value="2"/>
</dbReference>
<dbReference type="InterPro" id="IPR036388">
    <property type="entry name" value="WH-like_DNA-bd_sf"/>
</dbReference>
<dbReference type="PROSITE" id="PS50043">
    <property type="entry name" value="HTH_LUXR_2"/>
    <property type="match status" value="1"/>
</dbReference>
<protein>
    <submittedName>
        <fullName evidence="5">LuxR family transcriptional regulator</fullName>
    </submittedName>
</protein>
<dbReference type="InterPro" id="IPR016032">
    <property type="entry name" value="Sig_transdc_resp-reg_C-effctor"/>
</dbReference>
<dbReference type="InterPro" id="IPR027417">
    <property type="entry name" value="P-loop_NTPase"/>
</dbReference>
<dbReference type="Gene3D" id="1.10.10.10">
    <property type="entry name" value="Winged helix-like DNA-binding domain superfamily/Winged helix DNA-binding domain"/>
    <property type="match status" value="1"/>
</dbReference>
<proteinExistence type="predicted"/>
<dbReference type="SUPFAM" id="SSF48452">
    <property type="entry name" value="TPR-like"/>
    <property type="match status" value="1"/>
</dbReference>
<dbReference type="Pfam" id="PF00196">
    <property type="entry name" value="GerE"/>
    <property type="match status" value="1"/>
</dbReference>
<keyword evidence="6" id="KW-1185">Reference proteome</keyword>
<dbReference type="SUPFAM" id="SSF52540">
    <property type="entry name" value="P-loop containing nucleoside triphosphate hydrolases"/>
    <property type="match status" value="1"/>
</dbReference>
<evidence type="ECO:0000256" key="1">
    <source>
        <dbReference type="ARBA" id="ARBA00023015"/>
    </source>
</evidence>
<reference evidence="6" key="1">
    <citation type="journal article" date="2019" name="Int. J. Syst. Evol. Microbiol.">
        <title>The Global Catalogue of Microorganisms (GCM) 10K type strain sequencing project: providing services to taxonomists for standard genome sequencing and annotation.</title>
        <authorList>
            <consortium name="The Broad Institute Genomics Platform"/>
            <consortium name="The Broad Institute Genome Sequencing Center for Infectious Disease"/>
            <person name="Wu L."/>
            <person name="Ma J."/>
        </authorList>
    </citation>
    <scope>NUCLEOTIDE SEQUENCE [LARGE SCALE GENOMIC DNA]</scope>
    <source>
        <strain evidence="6">JCM 16923</strain>
    </source>
</reference>
<comment type="caution">
    <text evidence="5">The sequence shown here is derived from an EMBL/GenBank/DDBJ whole genome shotgun (WGS) entry which is preliminary data.</text>
</comment>
<dbReference type="SMART" id="SM00421">
    <property type="entry name" value="HTH_LUXR"/>
    <property type="match status" value="1"/>
</dbReference>
<feature type="domain" description="HTH luxR-type" evidence="4">
    <location>
        <begin position="827"/>
        <end position="892"/>
    </location>
</feature>